<dbReference type="SUPFAM" id="SSF55856">
    <property type="entry name" value="Cytochrome b5-like heme/steroid binding domain"/>
    <property type="match status" value="1"/>
</dbReference>
<accession>A0ABR0JU31</accession>
<dbReference type="Pfam" id="PF00173">
    <property type="entry name" value="Cyt-b5"/>
    <property type="match status" value="1"/>
</dbReference>
<evidence type="ECO:0000256" key="2">
    <source>
        <dbReference type="ARBA" id="ARBA00004760"/>
    </source>
</evidence>
<dbReference type="PANTHER" id="PTHR19353:SF30">
    <property type="entry name" value="DELTA 8-(E)-SPHINGOLIPID DESATURASE"/>
    <property type="match status" value="1"/>
</dbReference>
<proteinExistence type="inferred from homology"/>
<dbReference type="Proteomes" id="UP001345013">
    <property type="component" value="Unassembled WGS sequence"/>
</dbReference>
<keyword evidence="12" id="KW-0560">Oxidoreductase</keyword>
<feature type="transmembrane region" description="Helical" evidence="16">
    <location>
        <begin position="420"/>
        <end position="440"/>
    </location>
</feature>
<evidence type="ECO:0000256" key="1">
    <source>
        <dbReference type="ARBA" id="ARBA00004141"/>
    </source>
</evidence>
<evidence type="ECO:0000256" key="5">
    <source>
        <dbReference type="ARBA" id="ARBA00012019"/>
    </source>
</evidence>
<protein>
    <recommendedName>
        <fullName evidence="6">Delta 8-(E)-sphingolipid desaturase</fullName>
        <ecNumber evidence="5">1.14.19.18</ecNumber>
    </recommendedName>
</protein>
<keyword evidence="13" id="KW-0408">Iron</keyword>
<feature type="transmembrane region" description="Helical" evidence="16">
    <location>
        <begin position="274"/>
        <end position="296"/>
    </location>
</feature>
<comment type="subcellular location">
    <subcellularLocation>
        <location evidence="1">Membrane</location>
        <topology evidence="1">Multi-pass membrane protein</topology>
    </subcellularLocation>
</comment>
<evidence type="ECO:0000256" key="8">
    <source>
        <dbReference type="ARBA" id="ARBA00022692"/>
    </source>
</evidence>
<dbReference type="PROSITE" id="PS50255">
    <property type="entry name" value="CYTOCHROME_B5_2"/>
    <property type="match status" value="1"/>
</dbReference>
<dbReference type="PANTHER" id="PTHR19353">
    <property type="entry name" value="FATTY ACID DESATURASE 2"/>
    <property type="match status" value="1"/>
</dbReference>
<keyword evidence="11 16" id="KW-1133">Transmembrane helix</keyword>
<evidence type="ECO:0000256" key="10">
    <source>
        <dbReference type="ARBA" id="ARBA00022919"/>
    </source>
</evidence>
<evidence type="ECO:0000256" key="3">
    <source>
        <dbReference type="ARBA" id="ARBA00004991"/>
    </source>
</evidence>
<evidence type="ECO:0000256" key="9">
    <source>
        <dbReference type="ARBA" id="ARBA00022723"/>
    </source>
</evidence>
<evidence type="ECO:0000256" key="15">
    <source>
        <dbReference type="ARBA" id="ARBA00023136"/>
    </source>
</evidence>
<name>A0ABR0JU31_9EURO</name>
<keyword evidence="15 16" id="KW-0472">Membrane</keyword>
<evidence type="ECO:0000256" key="6">
    <source>
        <dbReference type="ARBA" id="ARBA00016939"/>
    </source>
</evidence>
<evidence type="ECO:0000256" key="4">
    <source>
        <dbReference type="ARBA" id="ARBA00009295"/>
    </source>
</evidence>
<comment type="pathway">
    <text evidence="2">Lipid metabolism; sphingolipid metabolism.</text>
</comment>
<evidence type="ECO:0000313" key="19">
    <source>
        <dbReference type="Proteomes" id="UP001345013"/>
    </source>
</evidence>
<evidence type="ECO:0000259" key="17">
    <source>
        <dbReference type="PROSITE" id="PS50255"/>
    </source>
</evidence>
<keyword evidence="19" id="KW-1185">Reference proteome</keyword>
<dbReference type="PIRSF" id="PIRSF015921">
    <property type="entry name" value="FA_sphinglp_des"/>
    <property type="match status" value="1"/>
</dbReference>
<comment type="caution">
    <text evidence="18">The sequence shown here is derived from an EMBL/GenBank/DDBJ whole genome shotgun (WGS) entry which is preliminary data.</text>
</comment>
<feature type="domain" description="Cytochrome b5 heme-binding" evidence="17">
    <location>
        <begin position="7"/>
        <end position="79"/>
    </location>
</feature>
<dbReference type="Gene3D" id="3.10.120.10">
    <property type="entry name" value="Cytochrome b5-like heme/steroid binding domain"/>
    <property type="match status" value="1"/>
</dbReference>
<keyword evidence="8 16" id="KW-0812">Transmembrane</keyword>
<keyword evidence="10" id="KW-0746">Sphingolipid metabolism</keyword>
<evidence type="ECO:0000256" key="14">
    <source>
        <dbReference type="ARBA" id="ARBA00023098"/>
    </source>
</evidence>
<sequence length="557" mass="64413">MGRLRTLTTHDVEKLLFEGRQIVIMDRDVLQLDGWLNEHPGGRLAILHMVGRDATNEINIYHLSSTIRSMQRYRIGRLINPWKNRTPPIRGGAFADPDEIDLTESNSDSDLSDATTICAHSTSSDDVQHHDNARLRNVTKQGVVGDLPGATLTKRSPPSIPQRDAATEALIQKTIQGEVDDNIRDYPSLDSRTQREIEDRYHALHDRVKNEGYYECHYREYAKELARYLTIFTLFMTTLLHGWYWTSAALLGLFWHQIMFTAHDAGHRGITQNFVYDTLIGIFIADFCCGLSIGWWKSSHNVHHLITNHTEHDPDIQNVPLFATCPSFFKSIHSSYYDFTFVWDKAADFAVRYQKYTYYPVMGVARFNLYILSLHHLFLGPKPSRSTRWIRKTELASMACYWFLFGYCLVWRTLPDWPTRIAFVLISHIVTLPLHVQITLSHWGMPTADLGEGESFPQRQLRTTMDVDCPEWLDFIHGGLQFQAVHHLFPRVPRHNLRRLQSLVREFCEETGIKYTILSFKNGNEKVLGRLQEVTAQMELMLQCQRYMAETGESGLH</sequence>
<keyword evidence="7" id="KW-0349">Heme</keyword>
<comment type="similarity">
    <text evidence="4">Belongs to the fatty acid desaturase type 1 family.</text>
</comment>
<organism evidence="18 19">
    <name type="scientific">Lithohypha guttulata</name>
    <dbReference type="NCBI Taxonomy" id="1690604"/>
    <lineage>
        <taxon>Eukaryota</taxon>
        <taxon>Fungi</taxon>
        <taxon>Dikarya</taxon>
        <taxon>Ascomycota</taxon>
        <taxon>Pezizomycotina</taxon>
        <taxon>Eurotiomycetes</taxon>
        <taxon>Chaetothyriomycetidae</taxon>
        <taxon>Chaetothyriales</taxon>
        <taxon>Trichomeriaceae</taxon>
        <taxon>Lithohypha</taxon>
    </lineage>
</organism>
<dbReference type="EMBL" id="JAVRRG010000317">
    <property type="protein sequence ID" value="KAK5073300.1"/>
    <property type="molecule type" value="Genomic_DNA"/>
</dbReference>
<dbReference type="CDD" id="cd03506">
    <property type="entry name" value="Delta6-FADS-like"/>
    <property type="match status" value="1"/>
</dbReference>
<evidence type="ECO:0000256" key="11">
    <source>
        <dbReference type="ARBA" id="ARBA00022989"/>
    </source>
</evidence>
<evidence type="ECO:0000256" key="16">
    <source>
        <dbReference type="SAM" id="Phobius"/>
    </source>
</evidence>
<dbReference type="InterPro" id="IPR001199">
    <property type="entry name" value="Cyt_B5-like_heme/steroid-bd"/>
</dbReference>
<keyword evidence="14" id="KW-0443">Lipid metabolism</keyword>
<dbReference type="SMART" id="SM01117">
    <property type="entry name" value="Cyt-b5"/>
    <property type="match status" value="1"/>
</dbReference>
<feature type="transmembrane region" description="Helical" evidence="16">
    <location>
        <begin position="228"/>
        <end position="254"/>
    </location>
</feature>
<evidence type="ECO:0000256" key="13">
    <source>
        <dbReference type="ARBA" id="ARBA00023004"/>
    </source>
</evidence>
<dbReference type="EC" id="1.14.19.18" evidence="5"/>
<keyword evidence="9" id="KW-0479">Metal-binding</keyword>
<comment type="pathway">
    <text evidence="3">Sphingolipid metabolism.</text>
</comment>
<reference evidence="18 19" key="1">
    <citation type="submission" date="2023-08" db="EMBL/GenBank/DDBJ databases">
        <title>Black Yeasts Isolated from many extreme environments.</title>
        <authorList>
            <person name="Coleine C."/>
            <person name="Stajich J.E."/>
            <person name="Selbmann L."/>
        </authorList>
    </citation>
    <scope>NUCLEOTIDE SEQUENCE [LARGE SCALE GENOMIC DNA]</scope>
    <source>
        <strain evidence="18 19">CCFEE 5885</strain>
    </source>
</reference>
<dbReference type="InterPro" id="IPR005804">
    <property type="entry name" value="FA_desaturase_dom"/>
</dbReference>
<evidence type="ECO:0000256" key="7">
    <source>
        <dbReference type="ARBA" id="ARBA00022617"/>
    </source>
</evidence>
<gene>
    <name evidence="18" type="ORF">LTR24_010378</name>
</gene>
<feature type="transmembrane region" description="Helical" evidence="16">
    <location>
        <begin position="395"/>
        <end position="414"/>
    </location>
</feature>
<evidence type="ECO:0000313" key="18">
    <source>
        <dbReference type="EMBL" id="KAK5073300.1"/>
    </source>
</evidence>
<dbReference type="InterPro" id="IPR036400">
    <property type="entry name" value="Cyt_B5-like_heme/steroid_sf"/>
</dbReference>
<dbReference type="Pfam" id="PF00487">
    <property type="entry name" value="FA_desaturase"/>
    <property type="match status" value="1"/>
</dbReference>
<dbReference type="InterPro" id="IPR012171">
    <property type="entry name" value="Fatty_acid_desaturase"/>
</dbReference>
<evidence type="ECO:0000256" key="12">
    <source>
        <dbReference type="ARBA" id="ARBA00023002"/>
    </source>
</evidence>